<evidence type="ECO:0000313" key="2">
    <source>
        <dbReference type="EMBL" id="KAJ4850174.1"/>
    </source>
</evidence>
<accession>A0A9Q0GH49</accession>
<evidence type="ECO:0000313" key="3">
    <source>
        <dbReference type="Proteomes" id="UP001141552"/>
    </source>
</evidence>
<feature type="domain" description="Protein DA1-like" evidence="1">
    <location>
        <begin position="212"/>
        <end position="312"/>
    </location>
</feature>
<proteinExistence type="predicted"/>
<dbReference type="Proteomes" id="UP001141552">
    <property type="component" value="Unassembled WGS sequence"/>
</dbReference>
<keyword evidence="3" id="KW-1185">Reference proteome</keyword>
<reference evidence="2" key="1">
    <citation type="submission" date="2022-02" db="EMBL/GenBank/DDBJ databases">
        <authorList>
            <person name="Henning P.M."/>
            <person name="McCubbin A.G."/>
            <person name="Shore J.S."/>
        </authorList>
    </citation>
    <scope>NUCLEOTIDE SEQUENCE</scope>
    <source>
        <strain evidence="2">F60SS</strain>
        <tissue evidence="2">Leaves</tissue>
    </source>
</reference>
<dbReference type="Pfam" id="PF12315">
    <property type="entry name" value="DA1-like"/>
    <property type="match status" value="1"/>
</dbReference>
<organism evidence="2 3">
    <name type="scientific">Turnera subulata</name>
    <dbReference type="NCBI Taxonomy" id="218843"/>
    <lineage>
        <taxon>Eukaryota</taxon>
        <taxon>Viridiplantae</taxon>
        <taxon>Streptophyta</taxon>
        <taxon>Embryophyta</taxon>
        <taxon>Tracheophyta</taxon>
        <taxon>Spermatophyta</taxon>
        <taxon>Magnoliopsida</taxon>
        <taxon>eudicotyledons</taxon>
        <taxon>Gunneridae</taxon>
        <taxon>Pentapetalae</taxon>
        <taxon>rosids</taxon>
        <taxon>fabids</taxon>
        <taxon>Malpighiales</taxon>
        <taxon>Passifloraceae</taxon>
        <taxon>Turnera</taxon>
    </lineage>
</organism>
<reference evidence="2" key="2">
    <citation type="journal article" date="2023" name="Plants (Basel)">
        <title>Annotation of the Turnera subulata (Passifloraceae) Draft Genome Reveals the S-Locus Evolved after the Divergence of Turneroideae from Passifloroideae in a Stepwise Manner.</title>
        <authorList>
            <person name="Henning P.M."/>
            <person name="Roalson E.H."/>
            <person name="Mir W."/>
            <person name="McCubbin A.G."/>
            <person name="Shore J.S."/>
        </authorList>
    </citation>
    <scope>NUCLEOTIDE SEQUENCE</scope>
    <source>
        <strain evidence="2">F60SS</strain>
    </source>
</reference>
<sequence length="316" mass="35589">MPAYCPLLQAQHHLGYHQCALPVRRNAQFTSAYNQPRNVAYSPCKPSTTLCQNVGVARSLAYPPSMCLSSGSKRLLFFQHKPAKKDRCSCCPRMTHEQVDNYQASPKSKYNIIKEGSAHCFVCGKETSLFKLKRDKIWGYLYCDKHDRISQCCSCMRLKPKGGTCFKYDDGRILCKKCFPTAVLGTKKLKSIISEVQNFYCKELDISILLDFPILLVDADEMKTVSTSGLSRGATTFHSRPVQSTVQSIDSCILEEGIIKPVKSWTDCAKRTTNNEIVGIKLLYGRAEVLTASTLVHEIMHVWLRLQGKLVLTLMK</sequence>
<comment type="caution">
    <text evidence="2">The sequence shown here is derived from an EMBL/GenBank/DDBJ whole genome shotgun (WGS) entry which is preliminary data.</text>
</comment>
<dbReference type="InterPro" id="IPR045218">
    <property type="entry name" value="DA1-like"/>
</dbReference>
<dbReference type="PANTHER" id="PTHR24209:SF31">
    <property type="entry name" value="PROTEIN DA1-LIKE ISOFORM X1"/>
    <property type="match status" value="1"/>
</dbReference>
<gene>
    <name evidence="2" type="ORF">Tsubulata_033330</name>
</gene>
<dbReference type="EMBL" id="JAKUCV010000414">
    <property type="protein sequence ID" value="KAJ4850174.1"/>
    <property type="molecule type" value="Genomic_DNA"/>
</dbReference>
<dbReference type="PANTHER" id="PTHR24209">
    <property type="entry name" value="PROTEIN DA1-RELATED 2"/>
    <property type="match status" value="1"/>
</dbReference>
<evidence type="ECO:0000259" key="1">
    <source>
        <dbReference type="Pfam" id="PF12315"/>
    </source>
</evidence>
<name>A0A9Q0GH49_9ROSI</name>
<protein>
    <recommendedName>
        <fullName evidence="1">Protein DA1-like domain-containing protein</fullName>
    </recommendedName>
</protein>
<dbReference type="GO" id="GO:0043130">
    <property type="term" value="F:ubiquitin binding"/>
    <property type="evidence" value="ECO:0007669"/>
    <property type="project" value="TreeGrafter"/>
</dbReference>
<dbReference type="AlphaFoldDB" id="A0A9Q0GH49"/>
<dbReference type="InterPro" id="IPR022087">
    <property type="entry name" value="DA1-like_dom"/>
</dbReference>
<feature type="non-terminal residue" evidence="2">
    <location>
        <position position="1"/>
    </location>
</feature>